<comment type="caution">
    <text evidence="2">The sequence shown here is derived from an EMBL/GenBank/DDBJ whole genome shotgun (WGS) entry which is preliminary data.</text>
</comment>
<name>A0A9W7B718_9STRA</name>
<reference evidence="3" key="1">
    <citation type="journal article" date="2023" name="Commun. Biol.">
        <title>Genome analysis of Parmales, the sister group of diatoms, reveals the evolutionary specialization of diatoms from phago-mixotrophs to photoautotrophs.</title>
        <authorList>
            <person name="Ban H."/>
            <person name="Sato S."/>
            <person name="Yoshikawa S."/>
            <person name="Yamada K."/>
            <person name="Nakamura Y."/>
            <person name="Ichinomiya M."/>
            <person name="Sato N."/>
            <person name="Blanc-Mathieu R."/>
            <person name="Endo H."/>
            <person name="Kuwata A."/>
            <person name="Ogata H."/>
        </authorList>
    </citation>
    <scope>NUCLEOTIDE SEQUENCE [LARGE SCALE GENOMIC DNA]</scope>
    <source>
        <strain evidence="3">NIES 3699</strain>
    </source>
</reference>
<dbReference type="AlphaFoldDB" id="A0A9W7B718"/>
<keyword evidence="3" id="KW-1185">Reference proteome</keyword>
<dbReference type="InterPro" id="IPR038645">
    <property type="entry name" value="TTC5_OB_sf"/>
</dbReference>
<dbReference type="SMART" id="SM00028">
    <property type="entry name" value="TPR"/>
    <property type="match status" value="2"/>
</dbReference>
<organism evidence="2 3">
    <name type="scientific">Triparma verrucosa</name>
    <dbReference type="NCBI Taxonomy" id="1606542"/>
    <lineage>
        <taxon>Eukaryota</taxon>
        <taxon>Sar</taxon>
        <taxon>Stramenopiles</taxon>
        <taxon>Ochrophyta</taxon>
        <taxon>Bolidophyceae</taxon>
        <taxon>Parmales</taxon>
        <taxon>Triparmaceae</taxon>
        <taxon>Triparma</taxon>
    </lineage>
</organism>
<proteinExistence type="predicted"/>
<gene>
    <name evidence="2" type="ORF">TrVE_jg6510</name>
</gene>
<accession>A0A9W7B718</accession>
<dbReference type="InterPro" id="IPR032076">
    <property type="entry name" value="TTC5_OB"/>
</dbReference>
<evidence type="ECO:0000259" key="1">
    <source>
        <dbReference type="Pfam" id="PF16669"/>
    </source>
</evidence>
<dbReference type="Pfam" id="PF13181">
    <property type="entry name" value="TPR_8"/>
    <property type="match status" value="1"/>
</dbReference>
<evidence type="ECO:0000313" key="3">
    <source>
        <dbReference type="Proteomes" id="UP001165160"/>
    </source>
</evidence>
<dbReference type="InterPro" id="IPR011990">
    <property type="entry name" value="TPR-like_helical_dom_sf"/>
</dbReference>
<dbReference type="Pfam" id="PF16669">
    <property type="entry name" value="TTC5_OB"/>
    <property type="match status" value="1"/>
</dbReference>
<dbReference type="InterPro" id="IPR019734">
    <property type="entry name" value="TPR_rpt"/>
</dbReference>
<sequence>MSSLTSPPTLASLTTLCTSLHLTLQNLHSTETEKTQYITSQTSEILKKLDIFESLGVSKTDLPQLNYLRGSLLSLTSPSLSLQYLTRSIKLHASAPPPYWNLLGSVYEKLGSNEEAIRCYESGIEGKGNTEGFCAMSRLVRGGGSEKWEESESYAKKAIQLDLENPVSWYTLANCYLTRFFSHTFSTHDIRLSLSCYARSSSLPGGSDNPDLYFNRGTLWKYLEEFERAKEDFERCEVIDQGLEGGRHAREITAWVSRVHEMVLKKGRVKEKKLKAIREGLGACEVPKGEGKTHELVGGGDELEKGGWEEEDKNYDKALALGVLMPLGDIKTPPAKYLCVDAKGGCLVLSIYHLSTDANLSDKDKVIILSPVVKEMKIGDKGYLGVQLLDPKKLVVNGRMADLRKFTPAKVMVETFGVKREEEGK</sequence>
<dbReference type="Proteomes" id="UP001165160">
    <property type="component" value="Unassembled WGS sequence"/>
</dbReference>
<protein>
    <recommendedName>
        <fullName evidence="1">Tetratricopeptide repeat protein 5 OB fold domain-containing protein</fullName>
    </recommendedName>
</protein>
<evidence type="ECO:0000313" key="2">
    <source>
        <dbReference type="EMBL" id="GMH83266.1"/>
    </source>
</evidence>
<dbReference type="EMBL" id="BRXX01000024">
    <property type="protein sequence ID" value="GMH83266.1"/>
    <property type="molecule type" value="Genomic_DNA"/>
</dbReference>
<dbReference type="Gene3D" id="1.25.40.10">
    <property type="entry name" value="Tetratricopeptide repeat domain"/>
    <property type="match status" value="1"/>
</dbReference>
<dbReference type="SUPFAM" id="SSF48452">
    <property type="entry name" value="TPR-like"/>
    <property type="match status" value="1"/>
</dbReference>
<dbReference type="Gene3D" id="2.40.50.550">
    <property type="match status" value="1"/>
</dbReference>
<feature type="domain" description="Tetratricopeptide repeat protein 5 OB fold" evidence="1">
    <location>
        <begin position="311"/>
        <end position="401"/>
    </location>
</feature>